<evidence type="ECO:0000256" key="3">
    <source>
        <dbReference type="ARBA" id="ARBA00023242"/>
    </source>
</evidence>
<dbReference type="PROSITE" id="PS50082">
    <property type="entry name" value="WD_REPEATS_2"/>
    <property type="match status" value="2"/>
</dbReference>
<dbReference type="Pfam" id="PF00400">
    <property type="entry name" value="WD40"/>
    <property type="match status" value="2"/>
</dbReference>
<dbReference type="SUPFAM" id="SSF50978">
    <property type="entry name" value="WD40 repeat-like"/>
    <property type="match status" value="1"/>
</dbReference>
<evidence type="ECO:0000256" key="4">
    <source>
        <dbReference type="ARBA" id="ARBA00029851"/>
    </source>
</evidence>
<evidence type="ECO:0000256" key="2">
    <source>
        <dbReference type="ARBA" id="ARBA00022664"/>
    </source>
</evidence>
<sequence>EVESVRCLAFHPGGDYILVGTQHPTLRLYDIETSQCFVSSVPNDQHKGAITDIHYNDSARVYVTASKDGDIKIWDGVSNRCVNTFQRAHDGAEICSTLFTKNGK</sequence>
<dbReference type="PANTHER" id="PTHR44133">
    <property type="entry name" value="CLEAVAGE STIMULATION FACTOR SUBUNIT 1"/>
    <property type="match status" value="1"/>
</dbReference>
<keyword evidence="6" id="KW-1185">Reference proteome</keyword>
<evidence type="ECO:0000256" key="1">
    <source>
        <dbReference type="ARBA" id="ARBA00004123"/>
    </source>
</evidence>
<feature type="repeat" description="WD" evidence="5">
    <location>
        <begin position="1"/>
        <end position="39"/>
    </location>
</feature>
<dbReference type="InterPro" id="IPR015943">
    <property type="entry name" value="WD40/YVTN_repeat-like_dom_sf"/>
</dbReference>
<feature type="repeat" description="WD" evidence="5">
    <location>
        <begin position="43"/>
        <end position="84"/>
    </location>
</feature>
<dbReference type="WBParaSite" id="nRc.2.0.1.t20509-RA">
    <property type="protein sequence ID" value="nRc.2.0.1.t20509-RA"/>
    <property type="gene ID" value="nRc.2.0.1.g20509"/>
</dbReference>
<accession>A0A915J316</accession>
<dbReference type="InterPro" id="IPR001680">
    <property type="entry name" value="WD40_rpt"/>
</dbReference>
<proteinExistence type="predicted"/>
<comment type="subcellular location">
    <subcellularLocation>
        <location evidence="1">Nucleus</location>
    </subcellularLocation>
</comment>
<dbReference type="SMART" id="SM00320">
    <property type="entry name" value="WD40"/>
    <property type="match status" value="2"/>
</dbReference>
<dbReference type="GO" id="GO:0003723">
    <property type="term" value="F:RNA binding"/>
    <property type="evidence" value="ECO:0007669"/>
    <property type="project" value="TreeGrafter"/>
</dbReference>
<dbReference type="AlphaFoldDB" id="A0A915J316"/>
<protein>
    <recommendedName>
        <fullName evidence="4">Cleavage stimulation factor 50 kDa subunit</fullName>
    </recommendedName>
</protein>
<dbReference type="InterPro" id="IPR036322">
    <property type="entry name" value="WD40_repeat_dom_sf"/>
</dbReference>
<dbReference type="GO" id="GO:0031124">
    <property type="term" value="P:mRNA 3'-end processing"/>
    <property type="evidence" value="ECO:0007669"/>
    <property type="project" value="InterPro"/>
</dbReference>
<reference evidence="7" key="1">
    <citation type="submission" date="2022-11" db="UniProtKB">
        <authorList>
            <consortium name="WormBaseParasite"/>
        </authorList>
    </citation>
    <scope>IDENTIFICATION</scope>
</reference>
<dbReference type="Proteomes" id="UP000887565">
    <property type="component" value="Unplaced"/>
</dbReference>
<dbReference type="Gene3D" id="2.130.10.10">
    <property type="entry name" value="YVTN repeat-like/Quinoprotein amine dehydrogenase"/>
    <property type="match status" value="1"/>
</dbReference>
<name>A0A915J316_ROMCU</name>
<keyword evidence="2" id="KW-0507">mRNA processing</keyword>
<keyword evidence="5" id="KW-0853">WD repeat</keyword>
<dbReference type="PROSITE" id="PS50294">
    <property type="entry name" value="WD_REPEATS_REGION"/>
    <property type="match status" value="1"/>
</dbReference>
<evidence type="ECO:0000313" key="7">
    <source>
        <dbReference type="WBParaSite" id="nRc.2.0.1.t20509-RA"/>
    </source>
</evidence>
<dbReference type="GO" id="GO:0005848">
    <property type="term" value="C:mRNA cleavage stimulating factor complex"/>
    <property type="evidence" value="ECO:0007669"/>
    <property type="project" value="InterPro"/>
</dbReference>
<dbReference type="InterPro" id="IPR044633">
    <property type="entry name" value="CstF1-like"/>
</dbReference>
<evidence type="ECO:0000256" key="5">
    <source>
        <dbReference type="PROSITE-ProRule" id="PRU00221"/>
    </source>
</evidence>
<dbReference type="PANTHER" id="PTHR44133:SF2">
    <property type="entry name" value="CLEAVAGE STIMULATION FACTOR SUBUNIT 1"/>
    <property type="match status" value="1"/>
</dbReference>
<evidence type="ECO:0000313" key="6">
    <source>
        <dbReference type="Proteomes" id="UP000887565"/>
    </source>
</evidence>
<keyword evidence="3" id="KW-0539">Nucleus</keyword>
<organism evidence="6 7">
    <name type="scientific">Romanomermis culicivorax</name>
    <name type="common">Nematode worm</name>
    <dbReference type="NCBI Taxonomy" id="13658"/>
    <lineage>
        <taxon>Eukaryota</taxon>
        <taxon>Metazoa</taxon>
        <taxon>Ecdysozoa</taxon>
        <taxon>Nematoda</taxon>
        <taxon>Enoplea</taxon>
        <taxon>Dorylaimia</taxon>
        <taxon>Mermithida</taxon>
        <taxon>Mermithoidea</taxon>
        <taxon>Mermithidae</taxon>
        <taxon>Romanomermis</taxon>
    </lineage>
</organism>